<proteinExistence type="predicted"/>
<dbReference type="Proteomes" id="UP000039324">
    <property type="component" value="Unassembled WGS sequence"/>
</dbReference>
<gene>
    <name evidence="2" type="ORF">PBRA_005547</name>
    <name evidence="3" type="ORF">PLBR_LOCUS9105</name>
</gene>
<keyword evidence="1" id="KW-0175">Coiled coil</keyword>
<dbReference type="EMBL" id="CDSF01000077">
    <property type="protein sequence ID" value="CEO96943.1"/>
    <property type="molecule type" value="Genomic_DNA"/>
</dbReference>
<protein>
    <recommendedName>
        <fullName evidence="6">Mediator of RNA polymerase II transcription subunit 11</fullName>
    </recommendedName>
</protein>
<name>A0A0G4INP8_PLABS</name>
<accession>A0A0G4INP8</accession>
<dbReference type="Proteomes" id="UP000290189">
    <property type="component" value="Unassembled WGS sequence"/>
</dbReference>
<evidence type="ECO:0008006" key="6">
    <source>
        <dbReference type="Google" id="ProtNLM"/>
    </source>
</evidence>
<feature type="coiled-coil region" evidence="1">
    <location>
        <begin position="117"/>
        <end position="144"/>
    </location>
</feature>
<evidence type="ECO:0000313" key="3">
    <source>
        <dbReference type="EMBL" id="SPR01890.1"/>
    </source>
</evidence>
<reference evidence="3 5" key="2">
    <citation type="submission" date="2018-03" db="EMBL/GenBank/DDBJ databases">
        <authorList>
            <person name="Fogelqvist J."/>
        </authorList>
    </citation>
    <scope>NUCLEOTIDE SEQUENCE [LARGE SCALE GENOMIC DNA]</scope>
</reference>
<organism evidence="2 4">
    <name type="scientific">Plasmodiophora brassicae</name>
    <name type="common">Clubroot disease agent</name>
    <dbReference type="NCBI Taxonomy" id="37360"/>
    <lineage>
        <taxon>Eukaryota</taxon>
        <taxon>Sar</taxon>
        <taxon>Rhizaria</taxon>
        <taxon>Endomyxa</taxon>
        <taxon>Phytomyxea</taxon>
        <taxon>Plasmodiophorida</taxon>
        <taxon>Plasmodiophoridae</taxon>
        <taxon>Plasmodiophora</taxon>
    </lineage>
</organism>
<sequence>MDAAPASFGKMTSEARMEVDVEGDRSDGCAAPFDMGRATMLDLANRMQAILMDVVAMAVDEDRASSRTPEYALQAAASIQIKVDEYMSCAKALDDRLRIRSSSARKDASTGALHEELRQKSDLIQRYAREVRSWEANFAALAQQTADVEAGIIPST</sequence>
<evidence type="ECO:0000313" key="2">
    <source>
        <dbReference type="EMBL" id="CEO96943.1"/>
    </source>
</evidence>
<evidence type="ECO:0000313" key="4">
    <source>
        <dbReference type="Proteomes" id="UP000039324"/>
    </source>
</evidence>
<reference evidence="2 4" key="1">
    <citation type="submission" date="2015-02" db="EMBL/GenBank/DDBJ databases">
        <authorList>
            <person name="Chooi Y.-H."/>
        </authorList>
    </citation>
    <scope>NUCLEOTIDE SEQUENCE [LARGE SCALE GENOMIC DNA]</scope>
    <source>
        <strain evidence="2">E3</strain>
    </source>
</reference>
<evidence type="ECO:0000256" key="1">
    <source>
        <dbReference type="SAM" id="Coils"/>
    </source>
</evidence>
<dbReference type="AlphaFoldDB" id="A0A0G4INP8"/>
<dbReference type="EMBL" id="OVEO01000019">
    <property type="protein sequence ID" value="SPR01890.1"/>
    <property type="molecule type" value="Genomic_DNA"/>
</dbReference>
<geneLocation type="mitochondrion" evidence="3"/>
<keyword evidence="4" id="KW-1185">Reference proteome</keyword>
<keyword evidence="3" id="KW-0496">Mitochondrion</keyword>
<evidence type="ECO:0000313" key="5">
    <source>
        <dbReference type="Proteomes" id="UP000290189"/>
    </source>
</evidence>